<reference evidence="1" key="1">
    <citation type="journal article" date="2018" name="BMC Genomics">
        <title>Comparative genomics of the wheat fungal pathogen Pyrenophora tritici-repentis reveals chromosomal variations and genome plasticity.</title>
        <authorList>
            <person name="Moolhuijzen P."/>
            <person name="See P.T."/>
            <person name="Hane J.K."/>
            <person name="Shi G."/>
            <person name="Liu Z."/>
            <person name="Oliver R.P."/>
            <person name="Moffat C.S."/>
        </authorList>
    </citation>
    <scope>NUCLEOTIDE SEQUENCE [LARGE SCALE GENOMIC DNA]</scope>
    <source>
        <strain evidence="1">M4</strain>
    </source>
</reference>
<evidence type="ECO:0000313" key="1">
    <source>
        <dbReference type="EMBL" id="KAF7573765.1"/>
    </source>
</evidence>
<gene>
    <name evidence="1" type="ORF">PtrM4_086700</name>
</gene>
<comment type="caution">
    <text evidence="1">The sequence shown here is derived from an EMBL/GenBank/DDBJ whole genome shotgun (WGS) entry which is preliminary data.</text>
</comment>
<dbReference type="KEGG" id="ptrr:90956133"/>
<dbReference type="EMBL" id="NQIK02000003">
    <property type="protein sequence ID" value="KAF7573765.1"/>
    <property type="molecule type" value="Genomic_DNA"/>
</dbReference>
<protein>
    <submittedName>
        <fullName evidence="1">Uncharacterized protein</fullName>
    </submittedName>
</protein>
<evidence type="ECO:0000313" key="2">
    <source>
        <dbReference type="Proteomes" id="UP000245464"/>
    </source>
</evidence>
<proteinExistence type="predicted"/>
<sequence length="89" mass="9502">MKLELVGIFIFAFQALAQVQARGGSMCTTVNSCSGDGCQKNKNELCNFGTNSLHCKDYPGQPCVNGDCDGCDANGQNCIECWVSCCATY</sequence>
<organism evidence="1 2">
    <name type="scientific">Pyrenophora tritici-repentis</name>
    <dbReference type="NCBI Taxonomy" id="45151"/>
    <lineage>
        <taxon>Eukaryota</taxon>
        <taxon>Fungi</taxon>
        <taxon>Dikarya</taxon>
        <taxon>Ascomycota</taxon>
        <taxon>Pezizomycotina</taxon>
        <taxon>Dothideomycetes</taxon>
        <taxon>Pleosporomycetidae</taxon>
        <taxon>Pleosporales</taxon>
        <taxon>Pleosporineae</taxon>
        <taxon>Pleosporaceae</taxon>
        <taxon>Pyrenophora</taxon>
    </lineage>
</organism>
<dbReference type="AlphaFoldDB" id="A0A834S1N6"/>
<dbReference type="RefSeq" id="XP_065963668.1">
    <property type="nucleotide sequence ID" value="XM_066106730.1"/>
</dbReference>
<accession>A0A834S1N6</accession>
<dbReference type="Proteomes" id="UP000245464">
    <property type="component" value="Chromosome 3"/>
</dbReference>
<dbReference type="GeneID" id="90956133"/>
<name>A0A834S1N6_9PLEO</name>